<gene>
    <name evidence="2" type="ORF">I4J89_13950</name>
</gene>
<dbReference type="Pfam" id="PF00899">
    <property type="entry name" value="ThiF"/>
    <property type="match status" value="1"/>
</dbReference>
<dbReference type="PANTHER" id="PTHR10953">
    <property type="entry name" value="UBIQUITIN-ACTIVATING ENZYME E1"/>
    <property type="match status" value="1"/>
</dbReference>
<dbReference type="InterPro" id="IPR035985">
    <property type="entry name" value="Ubiquitin-activating_enz"/>
</dbReference>
<dbReference type="AlphaFoldDB" id="A0A931C5F0"/>
<accession>A0A931C5F0</accession>
<dbReference type="SUPFAM" id="SSF69572">
    <property type="entry name" value="Activating enzymes of the ubiquitin-like proteins"/>
    <property type="match status" value="1"/>
</dbReference>
<dbReference type="PANTHER" id="PTHR10953:SF102">
    <property type="entry name" value="ADENYLYLTRANSFERASE AND SULFURTRANSFERASE MOCS3"/>
    <property type="match status" value="1"/>
</dbReference>
<keyword evidence="2" id="KW-0548">Nucleotidyltransferase</keyword>
<dbReference type="GO" id="GO:0008641">
    <property type="term" value="F:ubiquitin-like modifier activating enzyme activity"/>
    <property type="evidence" value="ECO:0007669"/>
    <property type="project" value="InterPro"/>
</dbReference>
<dbReference type="GO" id="GO:0005737">
    <property type="term" value="C:cytoplasm"/>
    <property type="evidence" value="ECO:0007669"/>
    <property type="project" value="TreeGrafter"/>
</dbReference>
<dbReference type="RefSeq" id="WP_196414326.1">
    <property type="nucleotide sequence ID" value="NZ_JADQTO010000005.1"/>
</dbReference>
<evidence type="ECO:0000313" key="3">
    <source>
        <dbReference type="Proteomes" id="UP000598146"/>
    </source>
</evidence>
<comment type="caution">
    <text evidence="2">The sequence shown here is derived from an EMBL/GenBank/DDBJ whole genome shotgun (WGS) entry which is preliminary data.</text>
</comment>
<dbReference type="EMBL" id="JADQTO010000005">
    <property type="protein sequence ID" value="MBG0562564.1"/>
    <property type="molecule type" value="Genomic_DNA"/>
</dbReference>
<reference evidence="2" key="1">
    <citation type="submission" date="2020-11" db="EMBL/GenBank/DDBJ databases">
        <title>Isolation and identification of active actinomycetes.</title>
        <authorList>
            <person name="Sun X."/>
        </authorList>
    </citation>
    <scope>NUCLEOTIDE SEQUENCE</scope>
    <source>
        <strain evidence="2">NEAU-A11</strain>
    </source>
</reference>
<dbReference type="Gene3D" id="3.40.50.720">
    <property type="entry name" value="NAD(P)-binding Rossmann-like Domain"/>
    <property type="match status" value="1"/>
</dbReference>
<dbReference type="Proteomes" id="UP000598146">
    <property type="component" value="Unassembled WGS sequence"/>
</dbReference>
<sequence>MTTDPDRHERQRQMPGWDQSRVAGATAVVAGVGALGNEVAKNLGMLGIGRLILCDPDTVAAHNLSRTVLFDSSDLDRPKAEAAARSLARIAPGTVVDARVDDLVRGVGMGELADADVVLGCLDTRWARLQLLERCTLAGAALVDGGTHPWGGEVRLRVDAEEPCYGCTLTPAERWSSEVPASCAELGDRPLAASILSSSLVAGWMAAAAARQVLGTPLPWRFLSIDIAASDTAAVTVDRDPGCPHHTASGAVPRVPVSRDDTVGELLAVLAPGSEALAWAEFPVPQECYRCHGSCDPGYGYREPTITCPHCGNRFRLRRTTRIGEASAGTKLAELGIAPHEVLAVRSAEGRYSWLRLG</sequence>
<keyword evidence="2" id="KW-0808">Transferase</keyword>
<dbReference type="GO" id="GO:0004792">
    <property type="term" value="F:thiosulfate-cyanide sulfurtransferase activity"/>
    <property type="evidence" value="ECO:0007669"/>
    <property type="project" value="TreeGrafter"/>
</dbReference>
<feature type="domain" description="THIF-type NAD/FAD binding fold" evidence="1">
    <location>
        <begin position="18"/>
        <end position="244"/>
    </location>
</feature>
<dbReference type="InterPro" id="IPR045886">
    <property type="entry name" value="ThiF/MoeB/HesA"/>
</dbReference>
<keyword evidence="3" id="KW-1185">Reference proteome</keyword>
<protein>
    <submittedName>
        <fullName evidence="2">ThiF family adenylyltransferase</fullName>
    </submittedName>
</protein>
<name>A0A931C5F0_9ACTN</name>
<proteinExistence type="predicted"/>
<organism evidence="2 3">
    <name type="scientific">Actinoplanes aureus</name>
    <dbReference type="NCBI Taxonomy" id="2792083"/>
    <lineage>
        <taxon>Bacteria</taxon>
        <taxon>Bacillati</taxon>
        <taxon>Actinomycetota</taxon>
        <taxon>Actinomycetes</taxon>
        <taxon>Micromonosporales</taxon>
        <taxon>Micromonosporaceae</taxon>
        <taxon>Actinoplanes</taxon>
    </lineage>
</organism>
<dbReference type="InterPro" id="IPR000594">
    <property type="entry name" value="ThiF_NAD_FAD-bd"/>
</dbReference>
<evidence type="ECO:0000259" key="1">
    <source>
        <dbReference type="Pfam" id="PF00899"/>
    </source>
</evidence>
<evidence type="ECO:0000313" key="2">
    <source>
        <dbReference type="EMBL" id="MBG0562564.1"/>
    </source>
</evidence>
<dbReference type="GO" id="GO:0016779">
    <property type="term" value="F:nucleotidyltransferase activity"/>
    <property type="evidence" value="ECO:0007669"/>
    <property type="project" value="UniProtKB-KW"/>
</dbReference>